<evidence type="ECO:0000313" key="2">
    <source>
        <dbReference type="EMBL" id="MED6107007.1"/>
    </source>
</evidence>
<organism evidence="2 3">
    <name type="scientific">Stylosanthes scabra</name>
    <dbReference type="NCBI Taxonomy" id="79078"/>
    <lineage>
        <taxon>Eukaryota</taxon>
        <taxon>Viridiplantae</taxon>
        <taxon>Streptophyta</taxon>
        <taxon>Embryophyta</taxon>
        <taxon>Tracheophyta</taxon>
        <taxon>Spermatophyta</taxon>
        <taxon>Magnoliopsida</taxon>
        <taxon>eudicotyledons</taxon>
        <taxon>Gunneridae</taxon>
        <taxon>Pentapetalae</taxon>
        <taxon>rosids</taxon>
        <taxon>fabids</taxon>
        <taxon>Fabales</taxon>
        <taxon>Fabaceae</taxon>
        <taxon>Papilionoideae</taxon>
        <taxon>50 kb inversion clade</taxon>
        <taxon>dalbergioids sensu lato</taxon>
        <taxon>Dalbergieae</taxon>
        <taxon>Pterocarpus clade</taxon>
        <taxon>Stylosanthes</taxon>
    </lineage>
</organism>
<proteinExistence type="predicted"/>
<dbReference type="Proteomes" id="UP001341840">
    <property type="component" value="Unassembled WGS sequence"/>
</dbReference>
<feature type="region of interest" description="Disordered" evidence="1">
    <location>
        <begin position="78"/>
        <end position="98"/>
    </location>
</feature>
<evidence type="ECO:0000313" key="3">
    <source>
        <dbReference type="Proteomes" id="UP001341840"/>
    </source>
</evidence>
<feature type="compositionally biased region" description="Basic and acidic residues" evidence="1">
    <location>
        <begin position="46"/>
        <end position="60"/>
    </location>
</feature>
<gene>
    <name evidence="2" type="ORF">PIB30_009855</name>
</gene>
<dbReference type="EMBL" id="JASCZI010000023">
    <property type="protein sequence ID" value="MED6107007.1"/>
    <property type="molecule type" value="Genomic_DNA"/>
</dbReference>
<reference evidence="2 3" key="1">
    <citation type="journal article" date="2023" name="Plants (Basel)">
        <title>Bridging the Gap: Combining Genomics and Transcriptomics Approaches to Understand Stylosanthes scabra, an Orphan Legume from the Brazilian Caatinga.</title>
        <authorList>
            <person name="Ferreira-Neto J.R.C."/>
            <person name="da Silva M.D."/>
            <person name="Binneck E."/>
            <person name="de Melo N.F."/>
            <person name="da Silva R.H."/>
            <person name="de Melo A.L.T.M."/>
            <person name="Pandolfi V."/>
            <person name="Bustamante F.O."/>
            <person name="Brasileiro-Vidal A.C."/>
            <person name="Benko-Iseppon A.M."/>
        </authorList>
    </citation>
    <scope>NUCLEOTIDE SEQUENCE [LARGE SCALE GENOMIC DNA]</scope>
    <source>
        <tissue evidence="2">Leaves</tissue>
    </source>
</reference>
<protein>
    <submittedName>
        <fullName evidence="2">Uncharacterized protein</fullName>
    </submittedName>
</protein>
<sequence length="98" mass="10986">MAEISHNNEGGDDNSEIQIIPEKGVFSNDQIIQESEKKKGVGKIGSEGKKEKRREEENERNSLPYPLLCSLLYLPPLPPRNPLHLPPPRPGRFPTAAF</sequence>
<accession>A0ABU6Q657</accession>
<comment type="caution">
    <text evidence="2">The sequence shown here is derived from an EMBL/GenBank/DDBJ whole genome shotgun (WGS) entry which is preliminary data.</text>
</comment>
<keyword evidence="3" id="KW-1185">Reference proteome</keyword>
<feature type="region of interest" description="Disordered" evidence="1">
    <location>
        <begin position="1"/>
        <end position="61"/>
    </location>
</feature>
<feature type="compositionally biased region" description="Pro residues" evidence="1">
    <location>
        <begin position="78"/>
        <end position="91"/>
    </location>
</feature>
<evidence type="ECO:0000256" key="1">
    <source>
        <dbReference type="SAM" id="MobiDB-lite"/>
    </source>
</evidence>
<name>A0ABU6Q657_9FABA</name>